<dbReference type="Pfam" id="PF13188">
    <property type="entry name" value="PAS_8"/>
    <property type="match status" value="1"/>
</dbReference>
<dbReference type="SMART" id="SM00065">
    <property type="entry name" value="GAF"/>
    <property type="match status" value="1"/>
</dbReference>
<dbReference type="SMART" id="SM00388">
    <property type="entry name" value="HisKA"/>
    <property type="match status" value="1"/>
</dbReference>
<dbReference type="InterPro" id="IPR029016">
    <property type="entry name" value="GAF-like_dom_sf"/>
</dbReference>
<dbReference type="InterPro" id="IPR001789">
    <property type="entry name" value="Sig_transdc_resp-reg_receiver"/>
</dbReference>
<evidence type="ECO:0000256" key="7">
    <source>
        <dbReference type="PROSITE-ProRule" id="PRU00169"/>
    </source>
</evidence>
<dbReference type="PRINTS" id="PR00344">
    <property type="entry name" value="BCTRLSENSOR"/>
</dbReference>
<dbReference type="SUPFAM" id="SSF55874">
    <property type="entry name" value="ATPase domain of HSP90 chaperone/DNA topoisomerase II/histidine kinase"/>
    <property type="match status" value="1"/>
</dbReference>
<protein>
    <recommendedName>
        <fullName evidence="2">histidine kinase</fullName>
        <ecNumber evidence="2">2.7.13.3</ecNumber>
    </recommendedName>
</protein>
<comment type="caution">
    <text evidence="14">The sequence shown here is derived from an EMBL/GenBank/DDBJ whole genome shotgun (WGS) entry which is preliminary data.</text>
</comment>
<accession>A0ABV0JBW7</accession>
<dbReference type="EMBL" id="JAMPKM010000013">
    <property type="protein sequence ID" value="MEP0819279.1"/>
    <property type="molecule type" value="Genomic_DNA"/>
</dbReference>
<keyword evidence="5" id="KW-0418">Kinase</keyword>
<keyword evidence="3 7" id="KW-0597">Phosphoprotein</keyword>
<evidence type="ECO:0000259" key="11">
    <source>
        <dbReference type="PROSITE" id="PS50110"/>
    </source>
</evidence>
<dbReference type="InterPro" id="IPR000014">
    <property type="entry name" value="PAS"/>
</dbReference>
<dbReference type="InterPro" id="IPR013655">
    <property type="entry name" value="PAS_fold_3"/>
</dbReference>
<dbReference type="SUPFAM" id="SSF55785">
    <property type="entry name" value="PYP-like sensor domain (PAS domain)"/>
    <property type="match status" value="3"/>
</dbReference>
<evidence type="ECO:0000256" key="3">
    <source>
        <dbReference type="ARBA" id="ARBA00022553"/>
    </source>
</evidence>
<dbReference type="Gene3D" id="3.30.450.40">
    <property type="match status" value="1"/>
</dbReference>
<keyword evidence="14" id="KW-0067">ATP-binding</keyword>
<feature type="domain" description="Histidine kinase" evidence="10">
    <location>
        <begin position="625"/>
        <end position="843"/>
    </location>
</feature>
<dbReference type="Gene3D" id="3.30.450.20">
    <property type="entry name" value="PAS domain"/>
    <property type="match status" value="3"/>
</dbReference>
<gene>
    <name evidence="14" type="ORF">NC998_19440</name>
</gene>
<dbReference type="InterPro" id="IPR004358">
    <property type="entry name" value="Sig_transdc_His_kin-like_C"/>
</dbReference>
<feature type="domain" description="Response regulatory" evidence="11">
    <location>
        <begin position="865"/>
        <end position="983"/>
    </location>
</feature>
<dbReference type="Gene3D" id="3.40.50.2300">
    <property type="match status" value="1"/>
</dbReference>
<dbReference type="InterPro" id="IPR003661">
    <property type="entry name" value="HisK_dim/P_dom"/>
</dbReference>
<dbReference type="Gene3D" id="1.10.287.130">
    <property type="match status" value="1"/>
</dbReference>
<dbReference type="PROSITE" id="PS50112">
    <property type="entry name" value="PAS"/>
    <property type="match status" value="1"/>
</dbReference>
<dbReference type="RefSeq" id="WP_199299357.1">
    <property type="nucleotide sequence ID" value="NZ_JAMPKM010000013.1"/>
</dbReference>
<dbReference type="PROSITE" id="PS50110">
    <property type="entry name" value="RESPONSE_REGULATORY"/>
    <property type="match status" value="1"/>
</dbReference>
<dbReference type="InterPro" id="IPR003018">
    <property type="entry name" value="GAF"/>
</dbReference>
<keyword evidence="15" id="KW-1185">Reference proteome</keyword>
<reference evidence="14 15" key="1">
    <citation type="submission" date="2022-04" db="EMBL/GenBank/DDBJ databases">
        <title>Positive selection, recombination, and allopatry shape intraspecific diversity of widespread and dominant cyanobacteria.</title>
        <authorList>
            <person name="Wei J."/>
            <person name="Shu W."/>
            <person name="Hu C."/>
        </authorList>
    </citation>
    <scope>NUCLEOTIDE SEQUENCE [LARGE SCALE GENOMIC DNA]</scope>
    <source>
        <strain evidence="14 15">GB2-A4</strain>
    </source>
</reference>
<dbReference type="EC" id="2.7.13.3" evidence="2"/>
<dbReference type="PROSITE" id="PS50109">
    <property type="entry name" value="HIS_KIN"/>
    <property type="match status" value="1"/>
</dbReference>
<dbReference type="SUPFAM" id="SSF47384">
    <property type="entry name" value="Homodimeric domain of signal transducing histidine kinase"/>
    <property type="match status" value="1"/>
</dbReference>
<dbReference type="InterPro" id="IPR011006">
    <property type="entry name" value="CheY-like_superfamily"/>
</dbReference>
<dbReference type="InterPro" id="IPR013656">
    <property type="entry name" value="PAS_4"/>
</dbReference>
<dbReference type="SMART" id="SM00091">
    <property type="entry name" value="PAS"/>
    <property type="match status" value="3"/>
</dbReference>
<evidence type="ECO:0000256" key="8">
    <source>
        <dbReference type="SAM" id="Coils"/>
    </source>
</evidence>
<dbReference type="InterPro" id="IPR036890">
    <property type="entry name" value="HATPase_C_sf"/>
</dbReference>
<evidence type="ECO:0000256" key="9">
    <source>
        <dbReference type="SAM" id="MobiDB-lite"/>
    </source>
</evidence>
<feature type="modified residue" description="4-aspartylphosphate" evidence="7">
    <location>
        <position position="914"/>
    </location>
</feature>
<feature type="domain" description="PAC" evidence="13">
    <location>
        <begin position="113"/>
        <end position="167"/>
    </location>
</feature>
<evidence type="ECO:0000256" key="5">
    <source>
        <dbReference type="ARBA" id="ARBA00022777"/>
    </source>
</evidence>
<evidence type="ECO:0000259" key="12">
    <source>
        <dbReference type="PROSITE" id="PS50112"/>
    </source>
</evidence>
<evidence type="ECO:0000256" key="4">
    <source>
        <dbReference type="ARBA" id="ARBA00022679"/>
    </source>
</evidence>
<dbReference type="Gene3D" id="3.30.565.10">
    <property type="entry name" value="Histidine kinase-like ATPase, C-terminal domain"/>
    <property type="match status" value="1"/>
</dbReference>
<sequence>MTDSLRRSVASDKYLSQNITQNTAQGSAEAEQVEPTMARGQSQDFDQQILESSDDCIKVLDLEGRILFMSPRGQALLSIQDITPFLNTSWTEFWQGSTQAVAIQAIVKARAGKVCTFQGFRPTLSGEPKWWDNKISPIRGANGQVERLLCISRDISDRVRAEDERQQAEKALRESEAKYRSLFESIDEGFCLIEVLFDEIGKADDYRFLEANPLFEKHTGLVDAIGKTMRELVPEHDAYWLEVYGKIALTGVAIRFENSAEALGRFFDIYAFRVGEPHERKVAVLFNDISERKRAEEVSRRAAEFDAFRVALTDTLRPLADPVEIQATASRVLGEYLGANRVAYFEVCGADYVVERDYVNGADAIAGGYPIDSFGPKLLAAFRAGRTVYMPNVATDPNLSPAQRSAYAAIQIGAYIGIPLVKGDEFVAVLAVHMAGPRDWTPDEVALVEEVAERTWAAVDRARTEAALRDSENRFRMAIESAQLGTWDWDLITNQLIWDEGCKAMFGLPPEAESSIESFFAGLHPDDRERLEKVVQQVLNPARGGKYSVEYRTIGIQDGVERWITAKGQVYFDAADQPQRFIGTVLNITEQKHIEAEREHLLTREQAARVEADRANRLKDEFLAVLSHELRSPLNPILGWSRLLQNGKLDAARTQQALKTIERNAQLQSELIEDLLDVSRILQGKLNLEVSAINLIFIIRAAMETVRLAAEAKSIQIESNLDPDVGLVSGDSTRLQQVVWNLLSNAVKFTPNGGQVRIRLERLDSYAYITVGDTGQGIVPDFLPYVFDSFRQADATTTRKFGGLGLGLAIVRHLVELHGGTVGVESPGVGMGATFTVRLPLMPTQAIATQSRQSPESDYDLHGVQVLVVDDEPDSREFVAFVLKEAGATVLIATTAAEALTMLIHSRPNVLLSDIGMPDMNGYMLMQQVRALSPEQGGQVAAIALTAYAGDFNQQQALQAGFQQHVSKPIEPKKLIEVISSLIQAT</sequence>
<keyword evidence="6" id="KW-0902">Two-component regulatory system</keyword>
<dbReference type="GO" id="GO:0005524">
    <property type="term" value="F:ATP binding"/>
    <property type="evidence" value="ECO:0007669"/>
    <property type="project" value="UniProtKB-KW"/>
</dbReference>
<feature type="domain" description="PAC" evidence="13">
    <location>
        <begin position="547"/>
        <end position="600"/>
    </location>
</feature>
<keyword evidence="14" id="KW-0547">Nucleotide-binding</keyword>
<evidence type="ECO:0000259" key="10">
    <source>
        <dbReference type="PROSITE" id="PS50109"/>
    </source>
</evidence>
<dbReference type="InterPro" id="IPR035965">
    <property type="entry name" value="PAS-like_dom_sf"/>
</dbReference>
<dbReference type="PROSITE" id="PS50113">
    <property type="entry name" value="PAC"/>
    <property type="match status" value="2"/>
</dbReference>
<dbReference type="Pfam" id="PF00512">
    <property type="entry name" value="HisKA"/>
    <property type="match status" value="1"/>
</dbReference>
<feature type="region of interest" description="Disordered" evidence="9">
    <location>
        <begin position="21"/>
        <end position="43"/>
    </location>
</feature>
<dbReference type="CDD" id="cd00130">
    <property type="entry name" value="PAS"/>
    <property type="match status" value="2"/>
</dbReference>
<dbReference type="InterPro" id="IPR036097">
    <property type="entry name" value="HisK_dim/P_sf"/>
</dbReference>
<feature type="coiled-coil region" evidence="8">
    <location>
        <begin position="158"/>
        <end position="185"/>
    </location>
</feature>
<evidence type="ECO:0000256" key="2">
    <source>
        <dbReference type="ARBA" id="ARBA00012438"/>
    </source>
</evidence>
<dbReference type="SUPFAM" id="SSF55781">
    <property type="entry name" value="GAF domain-like"/>
    <property type="match status" value="1"/>
</dbReference>
<dbReference type="CDD" id="cd16922">
    <property type="entry name" value="HATPase_EvgS-ArcB-TorS-like"/>
    <property type="match status" value="1"/>
</dbReference>
<dbReference type="NCBIfam" id="TIGR00229">
    <property type="entry name" value="sensory_box"/>
    <property type="match status" value="3"/>
</dbReference>
<dbReference type="PANTHER" id="PTHR43547">
    <property type="entry name" value="TWO-COMPONENT HISTIDINE KINASE"/>
    <property type="match status" value="1"/>
</dbReference>
<dbReference type="InterPro" id="IPR000700">
    <property type="entry name" value="PAS-assoc_C"/>
</dbReference>
<dbReference type="PANTHER" id="PTHR43547:SF2">
    <property type="entry name" value="HYBRID SIGNAL TRANSDUCTION HISTIDINE KINASE C"/>
    <property type="match status" value="1"/>
</dbReference>
<evidence type="ECO:0000256" key="6">
    <source>
        <dbReference type="ARBA" id="ARBA00023012"/>
    </source>
</evidence>
<dbReference type="InterPro" id="IPR005467">
    <property type="entry name" value="His_kinase_dom"/>
</dbReference>
<evidence type="ECO:0000256" key="1">
    <source>
        <dbReference type="ARBA" id="ARBA00000085"/>
    </source>
</evidence>
<evidence type="ECO:0000313" key="14">
    <source>
        <dbReference type="EMBL" id="MEP0819279.1"/>
    </source>
</evidence>
<dbReference type="Gene3D" id="2.10.70.100">
    <property type="match status" value="1"/>
</dbReference>
<dbReference type="SMART" id="SM00086">
    <property type="entry name" value="PAC"/>
    <property type="match status" value="2"/>
</dbReference>
<dbReference type="Pfam" id="PF00072">
    <property type="entry name" value="Response_reg"/>
    <property type="match status" value="1"/>
</dbReference>
<dbReference type="InterPro" id="IPR001610">
    <property type="entry name" value="PAC"/>
</dbReference>
<dbReference type="Pfam" id="PF08447">
    <property type="entry name" value="PAS_3"/>
    <property type="match status" value="1"/>
</dbReference>
<keyword evidence="4" id="KW-0808">Transferase</keyword>
<evidence type="ECO:0000259" key="13">
    <source>
        <dbReference type="PROSITE" id="PS50113"/>
    </source>
</evidence>
<dbReference type="Proteomes" id="UP001464891">
    <property type="component" value="Unassembled WGS sequence"/>
</dbReference>
<evidence type="ECO:0000313" key="15">
    <source>
        <dbReference type="Proteomes" id="UP001464891"/>
    </source>
</evidence>
<dbReference type="CDD" id="cd17580">
    <property type="entry name" value="REC_2_DhkD-like"/>
    <property type="match status" value="1"/>
</dbReference>
<dbReference type="SMART" id="SM00387">
    <property type="entry name" value="HATPase_c"/>
    <property type="match status" value="1"/>
</dbReference>
<organism evidence="14 15">
    <name type="scientific">Trichocoleus desertorum GB2-A4</name>
    <dbReference type="NCBI Taxonomy" id="2933944"/>
    <lineage>
        <taxon>Bacteria</taxon>
        <taxon>Bacillati</taxon>
        <taxon>Cyanobacteriota</taxon>
        <taxon>Cyanophyceae</taxon>
        <taxon>Leptolyngbyales</taxon>
        <taxon>Trichocoleusaceae</taxon>
        <taxon>Trichocoleus</taxon>
    </lineage>
</organism>
<dbReference type="InterPro" id="IPR003594">
    <property type="entry name" value="HATPase_dom"/>
</dbReference>
<proteinExistence type="predicted"/>
<dbReference type="CDD" id="cd00082">
    <property type="entry name" value="HisKA"/>
    <property type="match status" value="1"/>
</dbReference>
<name>A0ABV0JBW7_9CYAN</name>
<dbReference type="Pfam" id="PF08448">
    <property type="entry name" value="PAS_4"/>
    <property type="match status" value="1"/>
</dbReference>
<dbReference type="SMART" id="SM00448">
    <property type="entry name" value="REC"/>
    <property type="match status" value="1"/>
</dbReference>
<comment type="catalytic activity">
    <reaction evidence="1">
        <text>ATP + protein L-histidine = ADP + protein N-phospho-L-histidine.</text>
        <dbReference type="EC" id="2.7.13.3"/>
    </reaction>
</comment>
<dbReference type="SUPFAM" id="SSF52172">
    <property type="entry name" value="CheY-like"/>
    <property type="match status" value="1"/>
</dbReference>
<dbReference type="Pfam" id="PF02518">
    <property type="entry name" value="HATPase_c"/>
    <property type="match status" value="1"/>
</dbReference>
<dbReference type="Pfam" id="PF01590">
    <property type="entry name" value="GAF"/>
    <property type="match status" value="1"/>
</dbReference>
<keyword evidence="8" id="KW-0175">Coiled coil</keyword>
<feature type="domain" description="PAS" evidence="12">
    <location>
        <begin position="471"/>
        <end position="542"/>
    </location>
</feature>